<dbReference type="AlphaFoldDB" id="A0A124I1A7"/>
<protein>
    <submittedName>
        <fullName evidence="1">Uncharacterized protein</fullName>
    </submittedName>
</protein>
<name>A0A124I1A7_9ACTN</name>
<keyword evidence="2" id="KW-1185">Reference proteome</keyword>
<dbReference type="Proteomes" id="UP000052982">
    <property type="component" value="Unassembled WGS sequence"/>
</dbReference>
<organism evidence="1 2">
    <name type="scientific">Streptomyces griseoruber</name>
    <dbReference type="NCBI Taxonomy" id="1943"/>
    <lineage>
        <taxon>Bacteria</taxon>
        <taxon>Bacillati</taxon>
        <taxon>Actinomycetota</taxon>
        <taxon>Actinomycetes</taxon>
        <taxon>Kitasatosporales</taxon>
        <taxon>Streptomycetaceae</taxon>
        <taxon>Streptomyces</taxon>
    </lineage>
</organism>
<sequence length="218" mass="23200">MWAVVSSLHGTDMRSIFLLKSLRTAALGGVVVLAGFGAQNATADQTSMVSTVAASDDDAEARFLEMADLISQSCAPDISSGVDDVASTSVADTMAVEPTPDSTLPVLVDAVPLTSTEECAAQRHQLRISRAFSGTDTITYEEMRNKLTSLNYPAARIHRMQDFWGEPVARLDLRVGAEHLALEVTDINNGVMVEAFGAPEGVSVTEVRLESQLDAPTS</sequence>
<gene>
    <name evidence="1" type="ORF">AQJ64_37370</name>
</gene>
<evidence type="ECO:0000313" key="1">
    <source>
        <dbReference type="EMBL" id="KUN76634.1"/>
    </source>
</evidence>
<accession>A0A124I1A7</accession>
<evidence type="ECO:0000313" key="2">
    <source>
        <dbReference type="Proteomes" id="UP000052982"/>
    </source>
</evidence>
<dbReference type="EMBL" id="LMWW01000065">
    <property type="protein sequence ID" value="KUN76634.1"/>
    <property type="molecule type" value="Genomic_DNA"/>
</dbReference>
<comment type="caution">
    <text evidence="1">The sequence shown here is derived from an EMBL/GenBank/DDBJ whole genome shotgun (WGS) entry which is preliminary data.</text>
</comment>
<reference evidence="1 2" key="1">
    <citation type="submission" date="2015-10" db="EMBL/GenBank/DDBJ databases">
        <title>Draft genome sequence of Streptomyces griseoruber DSM 40281, type strain for the species Streptomyces griseoruber.</title>
        <authorList>
            <person name="Ruckert C."/>
            <person name="Winkler A."/>
            <person name="Kalinowski J."/>
            <person name="Kampfer P."/>
            <person name="Glaeser S."/>
        </authorList>
    </citation>
    <scope>NUCLEOTIDE SEQUENCE [LARGE SCALE GENOMIC DNA]</scope>
    <source>
        <strain evidence="1 2">DSM 40281</strain>
    </source>
</reference>
<proteinExistence type="predicted"/>